<dbReference type="PANTHER" id="PTHR43240:SF5">
    <property type="entry name" value="1,4-DIHYDROXY-2-NAPHTHOYL-COA THIOESTERASE 1"/>
    <property type="match status" value="1"/>
</dbReference>
<evidence type="ECO:0000313" key="5">
    <source>
        <dbReference type="Proteomes" id="UP001370348"/>
    </source>
</evidence>
<dbReference type="SUPFAM" id="SSF54637">
    <property type="entry name" value="Thioesterase/thiol ester dehydrase-isomerase"/>
    <property type="match status" value="1"/>
</dbReference>
<dbReference type="CDD" id="cd03443">
    <property type="entry name" value="PaaI_thioesterase"/>
    <property type="match status" value="1"/>
</dbReference>
<dbReference type="PANTHER" id="PTHR43240">
    <property type="entry name" value="1,4-DIHYDROXY-2-NAPHTHOYL-COA THIOESTERASE 1"/>
    <property type="match status" value="1"/>
</dbReference>
<accession>A0ABZ2M2N2</accession>
<name>A0ABZ2M2N2_9BACT</name>
<organism evidence="4 5">
    <name type="scientific">Pendulispora albinea</name>
    <dbReference type="NCBI Taxonomy" id="2741071"/>
    <lineage>
        <taxon>Bacteria</taxon>
        <taxon>Pseudomonadati</taxon>
        <taxon>Myxococcota</taxon>
        <taxon>Myxococcia</taxon>
        <taxon>Myxococcales</taxon>
        <taxon>Sorangiineae</taxon>
        <taxon>Pendulisporaceae</taxon>
        <taxon>Pendulispora</taxon>
    </lineage>
</organism>
<dbReference type="InterPro" id="IPR003736">
    <property type="entry name" value="PAAI_dom"/>
</dbReference>
<dbReference type="InterPro" id="IPR029069">
    <property type="entry name" value="HotDog_dom_sf"/>
</dbReference>
<dbReference type="RefSeq" id="WP_394827115.1">
    <property type="nucleotide sequence ID" value="NZ_CP089984.1"/>
</dbReference>
<evidence type="ECO:0000313" key="4">
    <source>
        <dbReference type="EMBL" id="WXB17481.1"/>
    </source>
</evidence>
<keyword evidence="2" id="KW-0378">Hydrolase</keyword>
<evidence type="ECO:0000256" key="2">
    <source>
        <dbReference type="ARBA" id="ARBA00022801"/>
    </source>
</evidence>
<keyword evidence="5" id="KW-1185">Reference proteome</keyword>
<evidence type="ECO:0000256" key="1">
    <source>
        <dbReference type="ARBA" id="ARBA00008324"/>
    </source>
</evidence>
<gene>
    <name evidence="4" type="ORF">LZC94_09405</name>
</gene>
<dbReference type="EMBL" id="CP089984">
    <property type="protein sequence ID" value="WXB17481.1"/>
    <property type="molecule type" value="Genomic_DNA"/>
</dbReference>
<feature type="domain" description="Thioesterase" evidence="3">
    <location>
        <begin position="59"/>
        <end position="136"/>
    </location>
</feature>
<evidence type="ECO:0000259" key="3">
    <source>
        <dbReference type="Pfam" id="PF03061"/>
    </source>
</evidence>
<dbReference type="Gene3D" id="3.10.129.10">
    <property type="entry name" value="Hotdog Thioesterase"/>
    <property type="match status" value="1"/>
</dbReference>
<comment type="similarity">
    <text evidence="1">Belongs to the thioesterase PaaI family.</text>
</comment>
<reference evidence="4 5" key="1">
    <citation type="submission" date="2021-12" db="EMBL/GenBank/DDBJ databases">
        <title>Discovery of the Pendulisporaceae a myxobacterial family with distinct sporulation behavior and unique specialized metabolism.</title>
        <authorList>
            <person name="Garcia R."/>
            <person name="Popoff A."/>
            <person name="Bader C.D."/>
            <person name="Loehr J."/>
            <person name="Walesch S."/>
            <person name="Walt C."/>
            <person name="Boldt J."/>
            <person name="Bunk B."/>
            <person name="Haeckl F.J.F.P.J."/>
            <person name="Gunesch A.P."/>
            <person name="Birkelbach J."/>
            <person name="Nuebel U."/>
            <person name="Pietschmann T."/>
            <person name="Bach T."/>
            <person name="Mueller R."/>
        </authorList>
    </citation>
    <scope>NUCLEOTIDE SEQUENCE [LARGE SCALE GENOMIC DNA]</scope>
    <source>
        <strain evidence="4 5">MSr11954</strain>
    </source>
</reference>
<dbReference type="InterPro" id="IPR006683">
    <property type="entry name" value="Thioestr_dom"/>
</dbReference>
<protein>
    <submittedName>
        <fullName evidence="4">PaaI family thioesterase</fullName>
    </submittedName>
</protein>
<proteinExistence type="inferred from homology"/>
<sequence>MNHEPSDLASALAQGQDISPYLNAHQSGFDKTLGIVYTRATHDVVEAEVLVTENLLQSYGIVHGGVYAGLVESLASVAAAIYAMPQGQTSVGLENTTSFLRAVRVGVLRARAVPLHRGHRTQVWEVAVRDSEDRVAASGRVRMLCLDQGAQVAGEIVALQTAETLPRA</sequence>
<dbReference type="NCBIfam" id="TIGR00369">
    <property type="entry name" value="unchar_dom_1"/>
    <property type="match status" value="1"/>
</dbReference>
<dbReference type="Pfam" id="PF03061">
    <property type="entry name" value="4HBT"/>
    <property type="match status" value="1"/>
</dbReference>
<dbReference type="Proteomes" id="UP001370348">
    <property type="component" value="Chromosome"/>
</dbReference>